<evidence type="ECO:0000313" key="3">
    <source>
        <dbReference type="Proteomes" id="UP000016491"/>
    </source>
</evidence>
<comment type="caution">
    <text evidence="2">The sequence shown here is derived from an EMBL/GenBank/DDBJ whole genome shotgun (WGS) entry which is preliminary data.</text>
</comment>
<dbReference type="Proteomes" id="UP000016491">
    <property type="component" value="Unassembled WGS sequence"/>
</dbReference>
<proteinExistence type="predicted"/>
<keyword evidence="1" id="KW-1133">Transmembrane helix</keyword>
<evidence type="ECO:0000256" key="1">
    <source>
        <dbReference type="SAM" id="Phobius"/>
    </source>
</evidence>
<evidence type="ECO:0000313" key="2">
    <source>
        <dbReference type="EMBL" id="ERI76450.1"/>
    </source>
</evidence>
<name>A0ABC9TWW0_CLOSY</name>
<keyword evidence="1" id="KW-0812">Transmembrane</keyword>
<feature type="transmembrane region" description="Helical" evidence="1">
    <location>
        <begin position="12"/>
        <end position="30"/>
    </location>
</feature>
<keyword evidence="1" id="KW-0472">Membrane</keyword>
<organism evidence="2 3">
    <name type="scientific">[Clostridium] symbiosum ATCC 14940</name>
    <dbReference type="NCBI Taxonomy" id="411472"/>
    <lineage>
        <taxon>Bacteria</taxon>
        <taxon>Bacillati</taxon>
        <taxon>Bacillota</taxon>
        <taxon>Clostridia</taxon>
        <taxon>Lachnospirales</taxon>
        <taxon>Lachnospiraceae</taxon>
        <taxon>Otoolea</taxon>
    </lineage>
</organism>
<sequence>MRFMNQSEKNAGISVRLLALIIIILPLFKIEHMFFMPLL</sequence>
<protein>
    <submittedName>
        <fullName evidence="2">Uncharacterized protein</fullName>
    </submittedName>
</protein>
<dbReference type="EMBL" id="AWSU01000201">
    <property type="protein sequence ID" value="ERI76450.1"/>
    <property type="molecule type" value="Genomic_DNA"/>
</dbReference>
<dbReference type="AlphaFoldDB" id="A0ABC9TWW0"/>
<accession>A0ABC9TWW0</accession>
<reference evidence="2 3" key="1">
    <citation type="submission" date="2013-07" db="EMBL/GenBank/DDBJ databases">
        <authorList>
            <person name="Weinstock G."/>
            <person name="Sodergren E."/>
            <person name="Wylie T."/>
            <person name="Fulton L."/>
            <person name="Fulton R."/>
            <person name="Fronick C."/>
            <person name="O'Laughlin M."/>
            <person name="Godfrey J."/>
            <person name="Miner T."/>
            <person name="Herter B."/>
            <person name="Appelbaum E."/>
            <person name="Cordes M."/>
            <person name="Lek S."/>
            <person name="Wollam A."/>
            <person name="Pepin K.H."/>
            <person name="Palsikar V.B."/>
            <person name="Mitreva M."/>
            <person name="Wilson R.K."/>
        </authorList>
    </citation>
    <scope>NUCLEOTIDE SEQUENCE [LARGE SCALE GENOMIC DNA]</scope>
    <source>
        <strain evidence="2 3">ATCC 14940</strain>
    </source>
</reference>
<gene>
    <name evidence="2" type="ORF">CLOSYM_02622</name>
</gene>